<keyword evidence="2" id="KW-1185">Reference proteome</keyword>
<reference evidence="1 2" key="1">
    <citation type="journal article" date="2019" name="Nat. Ecol. Evol.">
        <title>Megaphylogeny resolves global patterns of mushroom evolution.</title>
        <authorList>
            <person name="Varga T."/>
            <person name="Krizsan K."/>
            <person name="Foldi C."/>
            <person name="Dima B."/>
            <person name="Sanchez-Garcia M."/>
            <person name="Sanchez-Ramirez S."/>
            <person name="Szollosi G.J."/>
            <person name="Szarkandi J.G."/>
            <person name="Papp V."/>
            <person name="Albert L."/>
            <person name="Andreopoulos W."/>
            <person name="Angelini C."/>
            <person name="Antonin V."/>
            <person name="Barry K.W."/>
            <person name="Bougher N.L."/>
            <person name="Buchanan P."/>
            <person name="Buyck B."/>
            <person name="Bense V."/>
            <person name="Catcheside P."/>
            <person name="Chovatia M."/>
            <person name="Cooper J."/>
            <person name="Damon W."/>
            <person name="Desjardin D."/>
            <person name="Finy P."/>
            <person name="Geml J."/>
            <person name="Haridas S."/>
            <person name="Hughes K."/>
            <person name="Justo A."/>
            <person name="Karasinski D."/>
            <person name="Kautmanova I."/>
            <person name="Kiss B."/>
            <person name="Kocsube S."/>
            <person name="Kotiranta H."/>
            <person name="LaButti K.M."/>
            <person name="Lechner B.E."/>
            <person name="Liimatainen K."/>
            <person name="Lipzen A."/>
            <person name="Lukacs Z."/>
            <person name="Mihaltcheva S."/>
            <person name="Morgado L.N."/>
            <person name="Niskanen T."/>
            <person name="Noordeloos M.E."/>
            <person name="Ohm R.A."/>
            <person name="Ortiz-Santana B."/>
            <person name="Ovrebo C."/>
            <person name="Racz N."/>
            <person name="Riley R."/>
            <person name="Savchenko A."/>
            <person name="Shiryaev A."/>
            <person name="Soop K."/>
            <person name="Spirin V."/>
            <person name="Szebenyi C."/>
            <person name="Tomsovsky M."/>
            <person name="Tulloss R.E."/>
            <person name="Uehling J."/>
            <person name="Grigoriev I.V."/>
            <person name="Vagvolgyi C."/>
            <person name="Papp T."/>
            <person name="Martin F.M."/>
            <person name="Miettinen O."/>
            <person name="Hibbett D.S."/>
            <person name="Nagy L.G."/>
        </authorList>
    </citation>
    <scope>NUCLEOTIDE SEQUENCE [LARGE SCALE GENOMIC DNA]</scope>
    <source>
        <strain evidence="1 2">CBS 962.96</strain>
    </source>
</reference>
<accession>A0A4S8L894</accession>
<proteinExistence type="predicted"/>
<dbReference type="OrthoDB" id="3051478at2759"/>
<dbReference type="EMBL" id="ML179581">
    <property type="protein sequence ID" value="THU84761.1"/>
    <property type="molecule type" value="Genomic_DNA"/>
</dbReference>
<protein>
    <recommendedName>
        <fullName evidence="3">Ricin B lectin domain-containing protein</fullName>
    </recommendedName>
</protein>
<dbReference type="AlphaFoldDB" id="A0A4S8L894"/>
<organism evidence="1 2">
    <name type="scientific">Dendrothele bispora (strain CBS 962.96)</name>
    <dbReference type="NCBI Taxonomy" id="1314807"/>
    <lineage>
        <taxon>Eukaryota</taxon>
        <taxon>Fungi</taxon>
        <taxon>Dikarya</taxon>
        <taxon>Basidiomycota</taxon>
        <taxon>Agaricomycotina</taxon>
        <taxon>Agaricomycetes</taxon>
        <taxon>Agaricomycetidae</taxon>
        <taxon>Agaricales</taxon>
        <taxon>Agaricales incertae sedis</taxon>
        <taxon>Dendrothele</taxon>
    </lineage>
</organism>
<dbReference type="Proteomes" id="UP000297245">
    <property type="component" value="Unassembled WGS sequence"/>
</dbReference>
<evidence type="ECO:0008006" key="3">
    <source>
        <dbReference type="Google" id="ProtNLM"/>
    </source>
</evidence>
<gene>
    <name evidence="1" type="ORF">K435DRAFT_843542</name>
</gene>
<sequence length="135" mass="14605">MSTDAHVALPPGIYSVRSSESTPRGLVNPSSDGAQFYVATVNTASLNQQFLINGIGTFTAMDTASFAFATLPSVVNALVTRANTEEGWIINVQKNPNGTFTGPIMTKDTKKNYWGLNGNNVQLQDSPYNWTFVLL</sequence>
<evidence type="ECO:0000313" key="1">
    <source>
        <dbReference type="EMBL" id="THU84761.1"/>
    </source>
</evidence>
<name>A0A4S8L894_DENBC</name>
<evidence type="ECO:0000313" key="2">
    <source>
        <dbReference type="Proteomes" id="UP000297245"/>
    </source>
</evidence>